<feature type="domain" description="Protein kinase" evidence="33">
    <location>
        <begin position="407"/>
        <end position="666"/>
    </location>
</feature>
<dbReference type="GO" id="GO:0061178">
    <property type="term" value="P:regulation of insulin secretion involved in cellular response to glucose stimulus"/>
    <property type="evidence" value="ECO:0007669"/>
    <property type="project" value="Ensembl"/>
</dbReference>
<dbReference type="CDD" id="cd05591">
    <property type="entry name" value="STKc_nPKC_epsilon"/>
    <property type="match status" value="1"/>
</dbReference>
<keyword evidence="24" id="KW-0131">Cell cycle</keyword>
<dbReference type="Ensembl" id="ENSPSMT00000014403.1">
    <property type="protein sequence ID" value="ENSPSMP00000012350.1"/>
    <property type="gene ID" value="ENSPSMG00000008894.1"/>
</dbReference>
<evidence type="ECO:0000313" key="37">
    <source>
        <dbReference type="Proteomes" id="UP000694414"/>
    </source>
</evidence>
<dbReference type="GO" id="GO:0043278">
    <property type="term" value="P:response to morphine"/>
    <property type="evidence" value="ECO:0007669"/>
    <property type="project" value="Ensembl"/>
</dbReference>
<evidence type="ECO:0000256" key="28">
    <source>
        <dbReference type="PIRSR" id="PIRSR000551-50"/>
    </source>
</evidence>
<evidence type="ECO:0000256" key="25">
    <source>
        <dbReference type="ARBA" id="ARBA00047272"/>
    </source>
</evidence>
<proteinExistence type="inferred from homology"/>
<feature type="domain" description="Phorbol-ester/DAG-type" evidence="34">
    <location>
        <begin position="169"/>
        <end position="220"/>
    </location>
</feature>
<keyword evidence="6" id="KW-1003">Cell membrane</keyword>
<evidence type="ECO:0000256" key="14">
    <source>
        <dbReference type="ARBA" id="ARBA00022741"/>
    </source>
</evidence>
<keyword evidence="12" id="KW-0479">Metal-binding</keyword>
<keyword evidence="21" id="KW-0472">Membrane</keyword>
<keyword evidence="9" id="KW-0597">Phosphoprotein</keyword>
<evidence type="ECO:0000256" key="22">
    <source>
        <dbReference type="ARBA" id="ARBA00023212"/>
    </source>
</evidence>
<keyword evidence="13" id="KW-0677">Repeat</keyword>
<dbReference type="SMART" id="SM00109">
    <property type="entry name" value="C1"/>
    <property type="match status" value="2"/>
</dbReference>
<comment type="catalytic activity">
    <reaction evidence="26">
        <text>L-seryl-[protein] + ATP = O-phospho-L-seryl-[protein] + ADP + H(+)</text>
        <dbReference type="Rhea" id="RHEA:17989"/>
        <dbReference type="Rhea" id="RHEA-COMP:9863"/>
        <dbReference type="Rhea" id="RHEA-COMP:11604"/>
        <dbReference type="ChEBI" id="CHEBI:15378"/>
        <dbReference type="ChEBI" id="CHEBI:29999"/>
        <dbReference type="ChEBI" id="CHEBI:30616"/>
        <dbReference type="ChEBI" id="CHEBI:83421"/>
        <dbReference type="ChEBI" id="CHEBI:456216"/>
        <dbReference type="EC" id="2.7.11.13"/>
    </reaction>
</comment>
<dbReference type="GO" id="GO:0005524">
    <property type="term" value="F:ATP binding"/>
    <property type="evidence" value="ECO:0007669"/>
    <property type="project" value="UniProtKB-UniRule"/>
</dbReference>
<keyword evidence="17" id="KW-0862">Zinc</keyword>
<dbReference type="SUPFAM" id="SSF56112">
    <property type="entry name" value="Protein kinase-like (PK-like)"/>
    <property type="match status" value="1"/>
</dbReference>
<dbReference type="CDD" id="cd20838">
    <property type="entry name" value="C1_nPKC_epsilon-like_rpt2"/>
    <property type="match status" value="1"/>
</dbReference>
<dbReference type="GO" id="GO:0043410">
    <property type="term" value="P:positive regulation of MAPK cascade"/>
    <property type="evidence" value="ECO:0007669"/>
    <property type="project" value="Ensembl"/>
</dbReference>
<dbReference type="GO" id="GO:0005829">
    <property type="term" value="C:cytosol"/>
    <property type="evidence" value="ECO:0007669"/>
    <property type="project" value="Ensembl"/>
</dbReference>
<dbReference type="GO" id="GO:0005739">
    <property type="term" value="C:mitochondrion"/>
    <property type="evidence" value="ECO:0007669"/>
    <property type="project" value="Ensembl"/>
</dbReference>
<dbReference type="PIRSF" id="PIRSF501106">
    <property type="entry name" value="Protein_kin_C_epsilon"/>
    <property type="match status" value="1"/>
</dbReference>
<evidence type="ECO:0000256" key="5">
    <source>
        <dbReference type="ARBA" id="ARBA00005490"/>
    </source>
</evidence>
<evidence type="ECO:0000256" key="2">
    <source>
        <dbReference type="ARBA" id="ARBA00004236"/>
    </source>
</evidence>
<dbReference type="Proteomes" id="UP000694414">
    <property type="component" value="Unplaced"/>
</dbReference>
<keyword evidence="16 27" id="KW-0418">Kinase</keyword>
<evidence type="ECO:0000256" key="6">
    <source>
        <dbReference type="ARBA" id="ARBA00022475"/>
    </source>
</evidence>
<evidence type="ECO:0000256" key="9">
    <source>
        <dbReference type="ARBA" id="ARBA00022553"/>
    </source>
</evidence>
<evidence type="ECO:0000256" key="7">
    <source>
        <dbReference type="ARBA" id="ARBA00022490"/>
    </source>
</evidence>
<evidence type="ECO:0000313" key="36">
    <source>
        <dbReference type="Ensembl" id="ENSPSMP00000012350.1"/>
    </source>
</evidence>
<dbReference type="GO" id="GO:0045111">
    <property type="term" value="C:intermediate filament cytoskeleton"/>
    <property type="evidence" value="ECO:0007669"/>
    <property type="project" value="Ensembl"/>
</dbReference>
<dbReference type="PROSITE" id="PS50011">
    <property type="entry name" value="PROTEIN_KINASE_DOM"/>
    <property type="match status" value="1"/>
</dbReference>
<reference evidence="36" key="1">
    <citation type="submission" date="2025-08" db="UniProtKB">
        <authorList>
            <consortium name="Ensembl"/>
        </authorList>
    </citation>
    <scope>IDENTIFICATION</scope>
</reference>
<keyword evidence="37" id="KW-1185">Reference proteome</keyword>
<dbReference type="InterPro" id="IPR027274">
    <property type="entry name" value="PKC_epsilon"/>
</dbReference>
<evidence type="ECO:0000256" key="10">
    <source>
        <dbReference type="ARBA" id="ARBA00022618"/>
    </source>
</evidence>
<evidence type="ECO:0000256" key="30">
    <source>
        <dbReference type="PROSITE-ProRule" id="PRU10141"/>
    </source>
</evidence>
<feature type="domain" description="Phorbol-ester/DAG-type" evidence="34">
    <location>
        <begin position="242"/>
        <end position="292"/>
    </location>
</feature>
<dbReference type="GO" id="GO:0010634">
    <property type="term" value="P:positive regulation of epithelial cell migration"/>
    <property type="evidence" value="ECO:0007669"/>
    <property type="project" value="Ensembl"/>
</dbReference>
<dbReference type="GO" id="GO:0051649">
    <property type="term" value="P:establishment of localization in cell"/>
    <property type="evidence" value="ECO:0007669"/>
    <property type="project" value="Ensembl"/>
</dbReference>
<dbReference type="GO" id="GO:0030546">
    <property type="term" value="F:signaling receptor activator activity"/>
    <property type="evidence" value="ECO:0007669"/>
    <property type="project" value="Ensembl"/>
</dbReference>
<keyword evidence="18 27" id="KW-0067">ATP-binding</keyword>
<keyword evidence="10" id="KW-0132">Cell division</keyword>
<dbReference type="InterPro" id="IPR035892">
    <property type="entry name" value="C2_domain_sf"/>
</dbReference>
<dbReference type="InterPro" id="IPR046349">
    <property type="entry name" value="C1-like_sf"/>
</dbReference>
<dbReference type="GO" id="GO:0031663">
    <property type="term" value="P:lipopolysaccharide-mediated signaling pathway"/>
    <property type="evidence" value="ECO:0007669"/>
    <property type="project" value="Ensembl"/>
</dbReference>
<feature type="domain" description="C2" evidence="32">
    <location>
        <begin position="1"/>
        <end position="117"/>
    </location>
</feature>
<dbReference type="Gene3D" id="3.30.60.20">
    <property type="match status" value="2"/>
</dbReference>
<dbReference type="GO" id="GO:0009407">
    <property type="term" value="P:toxin catabolic process"/>
    <property type="evidence" value="ECO:0007669"/>
    <property type="project" value="Ensembl"/>
</dbReference>
<dbReference type="GO" id="GO:0030073">
    <property type="term" value="P:insulin secretion"/>
    <property type="evidence" value="ECO:0007669"/>
    <property type="project" value="Ensembl"/>
</dbReference>
<dbReference type="GO" id="GO:0005634">
    <property type="term" value="C:nucleus"/>
    <property type="evidence" value="ECO:0007669"/>
    <property type="project" value="UniProtKB-SubCell"/>
</dbReference>
<evidence type="ECO:0000256" key="15">
    <source>
        <dbReference type="ARBA" id="ARBA00022771"/>
    </source>
</evidence>
<dbReference type="InterPro" id="IPR014376">
    <property type="entry name" value="Prot_kin_PKC_delta"/>
</dbReference>
<evidence type="ECO:0000256" key="16">
    <source>
        <dbReference type="ARBA" id="ARBA00022777"/>
    </source>
</evidence>
<dbReference type="GO" id="GO:0000165">
    <property type="term" value="P:MAPK cascade"/>
    <property type="evidence" value="ECO:0007669"/>
    <property type="project" value="Ensembl"/>
</dbReference>
<comment type="catalytic activity">
    <reaction evidence="25 27">
        <text>L-threonyl-[protein] + ATP = O-phospho-L-threonyl-[protein] + ADP + H(+)</text>
        <dbReference type="Rhea" id="RHEA:46608"/>
        <dbReference type="Rhea" id="RHEA-COMP:11060"/>
        <dbReference type="Rhea" id="RHEA-COMP:11605"/>
        <dbReference type="ChEBI" id="CHEBI:15378"/>
        <dbReference type="ChEBI" id="CHEBI:30013"/>
        <dbReference type="ChEBI" id="CHEBI:30616"/>
        <dbReference type="ChEBI" id="CHEBI:61977"/>
        <dbReference type="ChEBI" id="CHEBI:456216"/>
        <dbReference type="EC" id="2.7.11.13"/>
    </reaction>
</comment>
<evidence type="ECO:0000256" key="23">
    <source>
        <dbReference type="ARBA" id="ARBA00023242"/>
    </source>
</evidence>
<keyword evidence="20" id="KW-0130">Cell adhesion</keyword>
<dbReference type="InterPro" id="IPR000719">
    <property type="entry name" value="Prot_kinase_dom"/>
</dbReference>
<dbReference type="GO" id="GO:0010811">
    <property type="term" value="P:positive regulation of cell-substrate adhesion"/>
    <property type="evidence" value="ECO:0007669"/>
    <property type="project" value="Ensembl"/>
</dbReference>
<dbReference type="InterPro" id="IPR017441">
    <property type="entry name" value="Protein_kinase_ATP_BS"/>
</dbReference>
<evidence type="ECO:0000259" key="33">
    <source>
        <dbReference type="PROSITE" id="PS50011"/>
    </source>
</evidence>
<dbReference type="FunFam" id="3.30.60.20:FF:000024">
    <property type="entry name" value="Protein kinase C epsilon"/>
    <property type="match status" value="1"/>
</dbReference>
<feature type="domain" description="AGC-kinase C-terminal" evidence="35">
    <location>
        <begin position="667"/>
        <end position="735"/>
    </location>
</feature>
<dbReference type="GO" id="GO:0002281">
    <property type="term" value="P:macrophage activation involved in immune response"/>
    <property type="evidence" value="ECO:0007669"/>
    <property type="project" value="Ensembl"/>
</dbReference>
<dbReference type="CDD" id="cd20835">
    <property type="entry name" value="C1_nPKC_epsilon-like_rpt1"/>
    <property type="match status" value="1"/>
</dbReference>
<evidence type="ECO:0000256" key="1">
    <source>
        <dbReference type="ARBA" id="ARBA00004123"/>
    </source>
</evidence>
<dbReference type="EC" id="2.7.11.13" evidence="27"/>
<dbReference type="Pfam" id="PF00069">
    <property type="entry name" value="Pkinase"/>
    <property type="match status" value="1"/>
</dbReference>
<dbReference type="GO" id="GO:0045202">
    <property type="term" value="C:synapse"/>
    <property type="evidence" value="ECO:0007669"/>
    <property type="project" value="GOC"/>
</dbReference>
<dbReference type="PRINTS" id="PR00008">
    <property type="entry name" value="DAGPEDOMAIN"/>
</dbReference>
<dbReference type="FunFam" id="3.30.60.20:FF:000003">
    <property type="entry name" value="Protein kinase C delta"/>
    <property type="match status" value="1"/>
</dbReference>
<evidence type="ECO:0000256" key="31">
    <source>
        <dbReference type="SAM" id="MobiDB-lite"/>
    </source>
</evidence>
<dbReference type="Gene3D" id="2.60.40.150">
    <property type="entry name" value="C2 domain"/>
    <property type="match status" value="1"/>
</dbReference>
<protein>
    <recommendedName>
        <fullName evidence="27">protein kinase C</fullName>
        <ecNumber evidence="27">2.7.11.13</ecNumber>
    </recommendedName>
</protein>
<evidence type="ECO:0000256" key="11">
    <source>
        <dbReference type="ARBA" id="ARBA00022679"/>
    </source>
</evidence>
<dbReference type="GO" id="GO:0031589">
    <property type="term" value="P:cell-substrate adhesion"/>
    <property type="evidence" value="ECO:0007669"/>
    <property type="project" value="Ensembl"/>
</dbReference>
<dbReference type="GO" id="GO:0008270">
    <property type="term" value="F:zinc ion binding"/>
    <property type="evidence" value="ECO:0007669"/>
    <property type="project" value="UniProtKB-KW"/>
</dbReference>
<dbReference type="Pfam" id="PF00168">
    <property type="entry name" value="C2"/>
    <property type="match status" value="1"/>
</dbReference>
<dbReference type="GO" id="GO:0048471">
    <property type="term" value="C:perinuclear region of cytoplasm"/>
    <property type="evidence" value="ECO:0007669"/>
    <property type="project" value="UniProtKB-SubCell"/>
</dbReference>
<dbReference type="GO" id="GO:0035669">
    <property type="term" value="P:TRAM-dependent toll-like receptor 4 signaling pathway"/>
    <property type="evidence" value="ECO:0007669"/>
    <property type="project" value="Ensembl"/>
</dbReference>
<feature type="region of interest" description="Disordered" evidence="31">
    <location>
        <begin position="369"/>
        <end position="390"/>
    </location>
</feature>
<dbReference type="GO" id="GO:0032230">
    <property type="term" value="P:positive regulation of synaptic transmission, GABAergic"/>
    <property type="evidence" value="ECO:0007669"/>
    <property type="project" value="Ensembl"/>
</dbReference>
<dbReference type="InterPro" id="IPR034669">
    <property type="entry name" value="nPKC_epsilon"/>
</dbReference>
<evidence type="ECO:0000256" key="27">
    <source>
        <dbReference type="PIRNR" id="PIRNR000551"/>
    </source>
</evidence>
<dbReference type="PIRSF" id="PIRSF000551">
    <property type="entry name" value="PKC_delta"/>
    <property type="match status" value="1"/>
</dbReference>
<dbReference type="PROSITE" id="PS50081">
    <property type="entry name" value="ZF_DAG_PE_2"/>
    <property type="match status" value="2"/>
</dbReference>
<organism evidence="36 37">
    <name type="scientific">Prolemur simus</name>
    <name type="common">Greater bamboo lemur</name>
    <name type="synonym">Hapalemur simus</name>
    <dbReference type="NCBI Taxonomy" id="1328070"/>
    <lineage>
        <taxon>Eukaryota</taxon>
        <taxon>Metazoa</taxon>
        <taxon>Chordata</taxon>
        <taxon>Craniata</taxon>
        <taxon>Vertebrata</taxon>
        <taxon>Euteleostomi</taxon>
        <taxon>Mammalia</taxon>
        <taxon>Eutheria</taxon>
        <taxon>Euarchontoglires</taxon>
        <taxon>Primates</taxon>
        <taxon>Strepsirrhini</taxon>
        <taxon>Lemuriformes</taxon>
        <taxon>Lemuridae</taxon>
        <taxon>Prolemur</taxon>
    </lineage>
</organism>
<dbReference type="GO" id="GO:0032467">
    <property type="term" value="P:positive regulation of cytokinesis"/>
    <property type="evidence" value="ECO:0007669"/>
    <property type="project" value="Ensembl"/>
</dbReference>
<evidence type="ECO:0000256" key="29">
    <source>
        <dbReference type="PIRSR" id="PIRSR000551-51"/>
    </source>
</evidence>
<dbReference type="SUPFAM" id="SSF57889">
    <property type="entry name" value="Cysteine-rich domain"/>
    <property type="match status" value="2"/>
</dbReference>
<comment type="subcellular location">
    <subcellularLocation>
        <location evidence="2">Cell membrane</location>
    </subcellularLocation>
    <subcellularLocation>
        <location evidence="3">Cytoplasm</location>
        <location evidence="3">Cytoskeleton</location>
    </subcellularLocation>
    <subcellularLocation>
        <location evidence="4">Cytoplasm</location>
        <location evidence="4">Perinuclear region</location>
    </subcellularLocation>
    <subcellularLocation>
        <location evidence="1">Nucleus</location>
    </subcellularLocation>
</comment>
<dbReference type="GO" id="GO:0004699">
    <property type="term" value="F:diacylglycerol-dependent, calcium-independent serine/threonine kinase activity"/>
    <property type="evidence" value="ECO:0007669"/>
    <property type="project" value="Ensembl"/>
</dbReference>
<evidence type="ECO:0000256" key="21">
    <source>
        <dbReference type="ARBA" id="ARBA00023136"/>
    </source>
</evidence>
<evidence type="ECO:0000259" key="35">
    <source>
        <dbReference type="PROSITE" id="PS51285"/>
    </source>
</evidence>
<dbReference type="GO" id="GO:0071380">
    <property type="term" value="P:cellular response to prostaglandin E stimulus"/>
    <property type="evidence" value="ECO:0007669"/>
    <property type="project" value="Ensembl"/>
</dbReference>
<feature type="active site" description="Proton acceptor" evidence="28">
    <location>
        <position position="531"/>
    </location>
</feature>
<evidence type="ECO:0000256" key="4">
    <source>
        <dbReference type="ARBA" id="ARBA00004556"/>
    </source>
</evidence>
<dbReference type="GO" id="GO:0005886">
    <property type="term" value="C:plasma membrane"/>
    <property type="evidence" value="ECO:0007669"/>
    <property type="project" value="UniProtKB-SubCell"/>
</dbReference>
<dbReference type="SUPFAM" id="SSF49562">
    <property type="entry name" value="C2 domain (Calcium/lipid-binding domain, CaLB)"/>
    <property type="match status" value="1"/>
</dbReference>
<feature type="region of interest" description="Disordered" evidence="31">
    <location>
        <begin position="325"/>
        <end position="355"/>
    </location>
</feature>
<reference evidence="36" key="2">
    <citation type="submission" date="2025-09" db="UniProtKB">
        <authorList>
            <consortium name="Ensembl"/>
        </authorList>
    </citation>
    <scope>IDENTIFICATION</scope>
</reference>
<dbReference type="GO" id="GO:0051301">
    <property type="term" value="P:cell division"/>
    <property type="evidence" value="ECO:0007669"/>
    <property type="project" value="UniProtKB-KW"/>
</dbReference>
<keyword evidence="15" id="KW-0863">Zinc-finger</keyword>
<dbReference type="GO" id="GO:0043123">
    <property type="term" value="P:positive regulation of canonical NF-kappaB signal transduction"/>
    <property type="evidence" value="ECO:0007669"/>
    <property type="project" value="Ensembl"/>
</dbReference>
<dbReference type="InterPro" id="IPR000008">
    <property type="entry name" value="C2_dom"/>
</dbReference>
<comment type="similarity">
    <text evidence="5 27">Belongs to the protein kinase superfamily. AGC Ser/Thr protein kinase family. PKC subfamily.</text>
</comment>
<dbReference type="PROSITE" id="PS51285">
    <property type="entry name" value="AGC_KINASE_CTER"/>
    <property type="match status" value="1"/>
</dbReference>
<dbReference type="Gene3D" id="1.10.510.10">
    <property type="entry name" value="Transferase(Phosphotransferase) domain 1"/>
    <property type="match status" value="1"/>
</dbReference>
<evidence type="ECO:0000256" key="19">
    <source>
        <dbReference type="ARBA" id="ARBA00022859"/>
    </source>
</evidence>
<dbReference type="GO" id="GO:0042178">
    <property type="term" value="P:xenobiotic catabolic process"/>
    <property type="evidence" value="ECO:0007669"/>
    <property type="project" value="Ensembl"/>
</dbReference>
<dbReference type="CDD" id="cd04014">
    <property type="entry name" value="C2_PKC_epsilon"/>
    <property type="match status" value="1"/>
</dbReference>
<keyword evidence="14 27" id="KW-0547">Nucleotide-binding</keyword>
<dbReference type="GO" id="GO:0030838">
    <property type="term" value="P:positive regulation of actin filament polymerization"/>
    <property type="evidence" value="ECO:0007669"/>
    <property type="project" value="Ensembl"/>
</dbReference>
<evidence type="ECO:0000256" key="18">
    <source>
        <dbReference type="ARBA" id="ARBA00022840"/>
    </source>
</evidence>
<keyword evidence="22" id="KW-0206">Cytoskeleton</keyword>
<dbReference type="InterPro" id="IPR000961">
    <property type="entry name" value="AGC-kinase_C"/>
</dbReference>
<dbReference type="PROSITE" id="PS50004">
    <property type="entry name" value="C2"/>
    <property type="match status" value="1"/>
</dbReference>
<keyword evidence="8 27" id="KW-0723">Serine/threonine-protein kinase</keyword>
<evidence type="ECO:0000256" key="3">
    <source>
        <dbReference type="ARBA" id="ARBA00004245"/>
    </source>
</evidence>
<dbReference type="InterPro" id="IPR017892">
    <property type="entry name" value="Pkinase_C"/>
</dbReference>
<evidence type="ECO:0000256" key="20">
    <source>
        <dbReference type="ARBA" id="ARBA00022889"/>
    </source>
</evidence>
<dbReference type="InterPro" id="IPR011009">
    <property type="entry name" value="Kinase-like_dom_sf"/>
</dbReference>
<dbReference type="Gene3D" id="3.30.200.20">
    <property type="entry name" value="Phosphorylase Kinase, domain 1"/>
    <property type="match status" value="1"/>
</dbReference>
<dbReference type="FunFam" id="2.60.40.150:FF:000056">
    <property type="entry name" value="Protein kinase C epsilon"/>
    <property type="match status" value="1"/>
</dbReference>
<evidence type="ECO:0000259" key="32">
    <source>
        <dbReference type="PROSITE" id="PS50004"/>
    </source>
</evidence>
<dbReference type="GO" id="GO:0035276">
    <property type="term" value="F:ethanol binding"/>
    <property type="evidence" value="ECO:0007669"/>
    <property type="project" value="Ensembl"/>
</dbReference>
<dbReference type="PROSITE" id="PS00108">
    <property type="entry name" value="PROTEIN_KINASE_ST"/>
    <property type="match status" value="1"/>
</dbReference>
<dbReference type="GO" id="GO:1903078">
    <property type="term" value="P:positive regulation of protein localization to plasma membrane"/>
    <property type="evidence" value="ECO:0007669"/>
    <property type="project" value="UniProtKB-ARBA"/>
</dbReference>
<dbReference type="GO" id="GO:0090303">
    <property type="term" value="P:positive regulation of wound healing"/>
    <property type="evidence" value="ECO:0007669"/>
    <property type="project" value="Ensembl"/>
</dbReference>
<dbReference type="PANTHER" id="PTHR24351">
    <property type="entry name" value="RIBOSOMAL PROTEIN S6 KINASE"/>
    <property type="match status" value="1"/>
</dbReference>
<dbReference type="GO" id="GO:0019899">
    <property type="term" value="F:enzyme binding"/>
    <property type="evidence" value="ECO:0007669"/>
    <property type="project" value="Ensembl"/>
</dbReference>
<dbReference type="GO" id="GO:0051279">
    <property type="term" value="P:regulation of release of sequestered calcium ion into cytosol"/>
    <property type="evidence" value="ECO:0007669"/>
    <property type="project" value="Ensembl"/>
</dbReference>
<dbReference type="SMART" id="SM00133">
    <property type="entry name" value="S_TK_X"/>
    <property type="match status" value="1"/>
</dbReference>
<keyword evidence="11 27" id="KW-0808">Transferase</keyword>
<dbReference type="InterPro" id="IPR020454">
    <property type="entry name" value="DAG/PE-bd"/>
</dbReference>
<dbReference type="GO" id="GO:0008047">
    <property type="term" value="F:enzyme activator activity"/>
    <property type="evidence" value="ECO:0007669"/>
    <property type="project" value="Ensembl"/>
</dbReference>
<dbReference type="InterPro" id="IPR002219">
    <property type="entry name" value="PKC_DAG/PE"/>
</dbReference>
<evidence type="ECO:0000259" key="34">
    <source>
        <dbReference type="PROSITE" id="PS50081"/>
    </source>
</evidence>
<dbReference type="GO" id="GO:0070254">
    <property type="term" value="P:mucus secretion"/>
    <property type="evidence" value="ECO:0007669"/>
    <property type="project" value="Ensembl"/>
</dbReference>
<sequence length="735" mass="83425">MVVFNGLLKIKICEAVSLKPTAWSLRHAVGPRPQTFLLDPYIALNVDDSRIGQTATKQKTNSPAWHDEFVTDVCNGRKIELAVFHDAPIGYDDFVANCTIQFEELLQNGSRHFEDWIDLEPEGRVYVIIDLSGSSGEAPKDNEERVFRERMRPRKRQGAVRRRVHQVNGHKFMATYLRQPTYCSHCRDFIWGVIGKQGYQCQVCTCVVHKRCHELIITKCAGLKRQEAPDQVGSQRFSVNMPHKFGIHNYKVPTFCDHCGSLLWGLLRQGLQCKVCKMNVHRRCETNVAPNCGVDARGIAKVLADLGVTPDKITNSGQRRKKLIAGAESPQPASGSSPSEEDRSKSAPTSPCDQELKELENNIRKALSFDNRGEEHRAASSDGQLASLGENGELRQGQAKRLGLDEFNFIKVLGKGSFGKVMLAELKGKDEVYAVKVLKKDVILQDDDVDCTMTEKRILALARKHPYLTQLYCCFQTKDRLFFVMEYVNGGDLMFQIQRSRKFDEPRSRFYAAEVTSALMFLHQHGVIYRDLKLDNILLDAEGHCKLADFGMCKEGILNGVTTTTFGTPDYIAPEILQELEYGPSVDWWALGVLMYEMMAGQPPFEADNEDDLFESILHDDVLYPVWLSKEAVSILKAFMTKNPHKRLGCVAAQNGEDAIKQHPFFKEIDWVLLEQKKIKPPFKPRIKTKRDVNNFDQDFTREEPVLTLVDEAIVKQINQEEFKGFSYFGEDLMP</sequence>
<dbReference type="InterPro" id="IPR008271">
    <property type="entry name" value="Ser/Thr_kinase_AS"/>
</dbReference>
<dbReference type="PROSITE" id="PS00107">
    <property type="entry name" value="PROTEIN_KINASE_ATP"/>
    <property type="match status" value="1"/>
</dbReference>
<dbReference type="GO" id="GO:0050996">
    <property type="term" value="P:positive regulation of lipid catabolic process"/>
    <property type="evidence" value="ECO:0007669"/>
    <property type="project" value="Ensembl"/>
</dbReference>
<gene>
    <name evidence="36" type="primary">PRKCE</name>
</gene>
<dbReference type="GO" id="GO:0051932">
    <property type="term" value="P:synaptic transmission, GABAergic"/>
    <property type="evidence" value="ECO:0007669"/>
    <property type="project" value="Ensembl"/>
</dbReference>
<accession>A0A8C8Z9I4</accession>
<dbReference type="GO" id="GO:0071361">
    <property type="term" value="P:cellular response to ethanol"/>
    <property type="evidence" value="ECO:0007669"/>
    <property type="project" value="Ensembl"/>
</dbReference>
<evidence type="ECO:0000256" key="8">
    <source>
        <dbReference type="ARBA" id="ARBA00022527"/>
    </source>
</evidence>
<dbReference type="SMART" id="SM00239">
    <property type="entry name" value="C2"/>
    <property type="match status" value="1"/>
</dbReference>
<dbReference type="GO" id="GO:0003785">
    <property type="term" value="F:actin monomer binding"/>
    <property type="evidence" value="ECO:0007669"/>
    <property type="project" value="Ensembl"/>
</dbReference>
<dbReference type="GO" id="GO:0005783">
    <property type="term" value="C:endoplasmic reticulum"/>
    <property type="evidence" value="ECO:0007669"/>
    <property type="project" value="Ensembl"/>
</dbReference>
<evidence type="ECO:0000256" key="26">
    <source>
        <dbReference type="ARBA" id="ARBA00047470"/>
    </source>
</evidence>
<dbReference type="GeneTree" id="ENSGT00940000154711"/>
<feature type="binding site" evidence="29">
    <location>
        <begin position="413"/>
        <end position="421"/>
    </location>
    <ligand>
        <name>ATP</name>
        <dbReference type="ChEBI" id="CHEBI:30616"/>
    </ligand>
</feature>
<dbReference type="Pfam" id="PF00433">
    <property type="entry name" value="Pkinase_C"/>
    <property type="match status" value="1"/>
</dbReference>
<keyword evidence="7" id="KW-0963">Cytoplasm</keyword>
<dbReference type="GO" id="GO:0035641">
    <property type="term" value="P:locomotory exploration behavior"/>
    <property type="evidence" value="ECO:0007669"/>
    <property type="project" value="Ensembl"/>
</dbReference>
<dbReference type="Pfam" id="PF00130">
    <property type="entry name" value="C1_1"/>
    <property type="match status" value="2"/>
</dbReference>
<dbReference type="FunFam" id="3.30.200.20:FF:000601">
    <property type="entry name" value="Protein kinase C epsilon"/>
    <property type="match status" value="1"/>
</dbReference>
<dbReference type="SMART" id="SM00220">
    <property type="entry name" value="S_TKc"/>
    <property type="match status" value="1"/>
</dbReference>
<dbReference type="GO" id="GO:0005794">
    <property type="term" value="C:Golgi apparatus"/>
    <property type="evidence" value="ECO:0007669"/>
    <property type="project" value="Ensembl"/>
</dbReference>
<dbReference type="PROSITE" id="PS00479">
    <property type="entry name" value="ZF_DAG_PE_1"/>
    <property type="match status" value="1"/>
</dbReference>
<feature type="binding site" evidence="29 30">
    <location>
        <position position="436"/>
    </location>
    <ligand>
        <name>ATP</name>
        <dbReference type="ChEBI" id="CHEBI:30616"/>
    </ligand>
</feature>
<evidence type="ECO:0000256" key="12">
    <source>
        <dbReference type="ARBA" id="ARBA00022723"/>
    </source>
</evidence>
<dbReference type="AlphaFoldDB" id="A0A8C8Z9I4"/>
<dbReference type="GO" id="GO:0070257">
    <property type="term" value="P:positive regulation of mucus secretion"/>
    <property type="evidence" value="ECO:0007669"/>
    <property type="project" value="Ensembl"/>
</dbReference>
<dbReference type="FunFam" id="1.10.510.10:FF:000126">
    <property type="entry name" value="Protein kinase C epsilon"/>
    <property type="match status" value="1"/>
</dbReference>
<dbReference type="GO" id="GO:0071889">
    <property type="term" value="F:14-3-3 protein binding"/>
    <property type="evidence" value="ECO:0007669"/>
    <property type="project" value="Ensembl"/>
</dbReference>
<dbReference type="GO" id="GO:0071456">
    <property type="term" value="P:cellular response to hypoxia"/>
    <property type="evidence" value="ECO:0007669"/>
    <property type="project" value="Ensembl"/>
</dbReference>
<dbReference type="GO" id="GO:0010763">
    <property type="term" value="P:positive regulation of fibroblast migration"/>
    <property type="evidence" value="ECO:0007669"/>
    <property type="project" value="Ensembl"/>
</dbReference>
<keyword evidence="19" id="KW-0391">Immunity</keyword>
<evidence type="ECO:0000256" key="17">
    <source>
        <dbReference type="ARBA" id="ARBA00022833"/>
    </source>
</evidence>
<evidence type="ECO:0000256" key="13">
    <source>
        <dbReference type="ARBA" id="ARBA00022737"/>
    </source>
</evidence>
<name>A0A8C8Z9I4_PROSS</name>
<evidence type="ECO:0000256" key="24">
    <source>
        <dbReference type="ARBA" id="ARBA00023306"/>
    </source>
</evidence>
<keyword evidence="23" id="KW-0539">Nucleus</keyword>
<dbReference type="GO" id="GO:0031397">
    <property type="term" value="P:negative regulation of protein ubiquitination"/>
    <property type="evidence" value="ECO:0007669"/>
    <property type="project" value="Ensembl"/>
</dbReference>
<dbReference type="GO" id="GO:0032024">
    <property type="term" value="P:positive regulation of insulin secretion"/>
    <property type="evidence" value="ECO:0007669"/>
    <property type="project" value="Ensembl"/>
</dbReference>